<dbReference type="Proteomes" id="UP000243207">
    <property type="component" value="Chromosome I"/>
</dbReference>
<keyword evidence="1" id="KW-1133">Transmembrane helix</keyword>
<dbReference type="RefSeq" id="WP_093391036.1">
    <property type="nucleotide sequence ID" value="NZ_LT629736.1"/>
</dbReference>
<feature type="transmembrane region" description="Helical" evidence="1">
    <location>
        <begin position="15"/>
        <end position="37"/>
    </location>
</feature>
<keyword evidence="3" id="KW-1185">Reference proteome</keyword>
<protein>
    <submittedName>
        <fullName evidence="2">Uncharacterized protein</fullName>
    </submittedName>
</protein>
<dbReference type="EMBL" id="LT629736">
    <property type="protein sequence ID" value="SDR69858.1"/>
    <property type="molecule type" value="Genomic_DNA"/>
</dbReference>
<feature type="transmembrane region" description="Helical" evidence="1">
    <location>
        <begin position="180"/>
        <end position="198"/>
    </location>
</feature>
<gene>
    <name evidence="2" type="ORF">SAMN05216421_0055</name>
</gene>
<keyword evidence="1" id="KW-0472">Membrane</keyword>
<feature type="transmembrane region" description="Helical" evidence="1">
    <location>
        <begin position="85"/>
        <end position="104"/>
    </location>
</feature>
<feature type="transmembrane region" description="Helical" evidence="1">
    <location>
        <begin position="210"/>
        <end position="226"/>
    </location>
</feature>
<evidence type="ECO:0000313" key="2">
    <source>
        <dbReference type="EMBL" id="SDR69858.1"/>
    </source>
</evidence>
<evidence type="ECO:0000256" key="1">
    <source>
        <dbReference type="SAM" id="Phobius"/>
    </source>
</evidence>
<reference evidence="3" key="1">
    <citation type="submission" date="2016-10" db="EMBL/GenBank/DDBJ databases">
        <authorList>
            <person name="Varghese N."/>
            <person name="Submissions S."/>
        </authorList>
    </citation>
    <scope>NUCLEOTIDE SEQUENCE [LARGE SCALE GENOMIC DNA]</scope>
    <source>
        <strain evidence="3">NRRL B-51270</strain>
    </source>
</reference>
<feature type="transmembrane region" description="Helical" evidence="1">
    <location>
        <begin position="145"/>
        <end position="168"/>
    </location>
</feature>
<feature type="transmembrane region" description="Helical" evidence="1">
    <location>
        <begin position="110"/>
        <end position="133"/>
    </location>
</feature>
<feature type="transmembrane region" description="Helical" evidence="1">
    <location>
        <begin position="272"/>
        <end position="292"/>
    </location>
</feature>
<keyword evidence="1" id="KW-0812">Transmembrane</keyword>
<dbReference type="AlphaFoldDB" id="A0A1H1L5P0"/>
<feature type="transmembrane region" description="Helical" evidence="1">
    <location>
        <begin position="298"/>
        <end position="315"/>
    </location>
</feature>
<feature type="transmembrane region" description="Helical" evidence="1">
    <location>
        <begin position="53"/>
        <end position="73"/>
    </location>
</feature>
<feature type="transmembrane region" description="Helical" evidence="1">
    <location>
        <begin position="232"/>
        <end position="251"/>
    </location>
</feature>
<evidence type="ECO:0000313" key="3">
    <source>
        <dbReference type="Proteomes" id="UP000243207"/>
    </source>
</evidence>
<accession>A0A1H1L5P0</accession>
<proteinExistence type="predicted"/>
<name>A0A1H1L5P0_9GAMM</name>
<dbReference type="OrthoDB" id="6811319at2"/>
<sequence>MNAIVTPMHSVDCRWLLALYAIVPAVLAFVAIDAWVLDGALLRQYLPSDPMHWPFWTVIFGLPHIVASLLTMADKEYIGHYRRSLFWPLVLFALIASAGTFGPQPLSNQALFVFLGFYTIYHVLAQQLGLTLMMMGTAPTRLFKAWKWLAIFSAFMIYVTVYASSYLGYEAFGPLSWYDVVAWSAALMCAAVVVLSLRLSPTSRFPIGRWYLWGNVAMLVSTLVVNEIGYTVFVILIPRVIHDVTAYMIYISHDNNRNKSGPVNLVYRLTHFTRLPPVVLLPALSVLIAFGLTHYMSYQLVAVVALTVTFLHYYFEGFIWRNPNPHRQHLAFRR</sequence>
<organism evidence="2 3">
    <name type="scientific">Halopseudomonas xinjiangensis</name>
    <dbReference type="NCBI Taxonomy" id="487184"/>
    <lineage>
        <taxon>Bacteria</taxon>
        <taxon>Pseudomonadati</taxon>
        <taxon>Pseudomonadota</taxon>
        <taxon>Gammaproteobacteria</taxon>
        <taxon>Pseudomonadales</taxon>
        <taxon>Pseudomonadaceae</taxon>
        <taxon>Halopseudomonas</taxon>
    </lineage>
</organism>